<dbReference type="EMBL" id="BFAA01005962">
    <property type="protein sequence ID" value="GCB69160.1"/>
    <property type="molecule type" value="Genomic_DNA"/>
</dbReference>
<feature type="binding site" evidence="7">
    <location>
        <position position="360"/>
    </location>
    <ligand>
        <name>cyanocob(III)alamin</name>
        <dbReference type="ChEBI" id="CHEBI:17439"/>
    </ligand>
</feature>
<keyword evidence="12" id="KW-1185">Reference proteome</keyword>
<evidence type="ECO:0000256" key="3">
    <source>
        <dbReference type="ARBA" id="ARBA00022426"/>
    </source>
</evidence>
<keyword evidence="8" id="KW-1015">Disulfide bond</keyword>
<evidence type="ECO:0000256" key="2">
    <source>
        <dbReference type="ARBA" id="ARBA00006449"/>
    </source>
</evidence>
<dbReference type="GO" id="GO:0015889">
    <property type="term" value="P:cobalamin transport"/>
    <property type="evidence" value="ECO:0007669"/>
    <property type="project" value="InterPro"/>
</dbReference>
<proteinExistence type="inferred from homology"/>
<comment type="caution">
    <text evidence="11">The sequence shown here is derived from an EMBL/GenBank/DDBJ whole genome shotgun (WGS) entry which is preliminary data.</text>
</comment>
<dbReference type="AlphaFoldDB" id="A0A401P7W2"/>
<evidence type="ECO:0000256" key="5">
    <source>
        <dbReference type="ARBA" id="ARBA00022729"/>
    </source>
</evidence>
<accession>A0A401P7W2</accession>
<dbReference type="InterPro" id="IPR051588">
    <property type="entry name" value="Cobalamin_Transport"/>
</dbReference>
<evidence type="ECO:0000256" key="9">
    <source>
        <dbReference type="SAM" id="MobiDB-lite"/>
    </source>
</evidence>
<feature type="region of interest" description="Disordered" evidence="9">
    <location>
        <begin position="254"/>
        <end position="276"/>
    </location>
</feature>
<dbReference type="Proteomes" id="UP000288216">
    <property type="component" value="Unassembled WGS sequence"/>
</dbReference>
<keyword evidence="3" id="KW-0813">Transport</keyword>
<comment type="similarity">
    <text evidence="2">Belongs to the eukaryotic cobalamin transport proteins family.</text>
</comment>
<feature type="binding site" evidence="7">
    <location>
        <begin position="350"/>
        <end position="352"/>
    </location>
    <ligand>
        <name>cyanocob(III)alamin</name>
        <dbReference type="ChEBI" id="CHEBI:17439"/>
    </ligand>
</feature>
<dbReference type="Gene3D" id="2.170.130.30">
    <property type="match status" value="1"/>
</dbReference>
<dbReference type="STRING" id="75743.A0A401P7W2"/>
<evidence type="ECO:0000256" key="7">
    <source>
        <dbReference type="PIRSR" id="PIRSR602157-1"/>
    </source>
</evidence>
<feature type="disulfide bond" evidence="8">
    <location>
        <begin position="109"/>
        <end position="145"/>
    </location>
</feature>
<feature type="non-terminal residue" evidence="11">
    <location>
        <position position="1"/>
    </location>
</feature>
<dbReference type="GO" id="GO:0031419">
    <property type="term" value="F:cobalamin binding"/>
    <property type="evidence" value="ECO:0007669"/>
    <property type="project" value="InterPro"/>
</dbReference>
<sequence length="382" mass="43657">VKIFTNWFKCVSCNYHKEVFFLKNIMQPRRLLLISCMQALFLTVRLRPSTGLVALYLLALRASCEDLDSLQEALPYLKNKLRAEKSHTNHHNVPLTNLYQYSLGVLALCVNNVRVDHSVLSGLMPHEHHHHWIDTEAMMVLALKCVHESKVPNNDTWMYSDARRTKVQTAMNKLIQKIQNRQAENGKIGNIYSTSVALQALLAVRDKARWLKGKEKLLIEAQKGAFHNPMALSQLLPVLHEKTYLDIGQMDCSKERDGQKHSHSVTASHQTEPNSTRQTGFVNLTVRNINRAVVYTAELPLYQGTSLLGVLNEAKRNDTNFNFETKQTLWGPFLTSVHHLKAQDTARTYWHLITGENTPLKKGIKDYHPQPGEHILLQLSNF</sequence>
<feature type="binding site" evidence="7">
    <location>
        <position position="190"/>
    </location>
    <ligand>
        <name>cyanocob(III)alamin</name>
        <dbReference type="ChEBI" id="CHEBI:17439"/>
    </ligand>
</feature>
<keyword evidence="6 7" id="KW-0170">Cobalt</keyword>
<dbReference type="PANTHER" id="PTHR10559">
    <property type="entry name" value="TRANSCOBALAMIN-1/GASTRIC INTRINSIC FACTOR"/>
    <property type="match status" value="1"/>
</dbReference>
<feature type="binding site" evidence="7">
    <location>
        <position position="134"/>
    </location>
    <ligand>
        <name>cyanocob(III)alamin</name>
        <dbReference type="ChEBI" id="CHEBI:17439"/>
    </ligand>
</feature>
<reference evidence="11 12" key="1">
    <citation type="journal article" date="2018" name="Nat. Ecol. Evol.">
        <title>Shark genomes provide insights into elasmobranch evolution and the origin of vertebrates.</title>
        <authorList>
            <person name="Hara Y"/>
            <person name="Yamaguchi K"/>
            <person name="Onimaru K"/>
            <person name="Kadota M"/>
            <person name="Koyanagi M"/>
            <person name="Keeley SD"/>
            <person name="Tatsumi K"/>
            <person name="Tanaka K"/>
            <person name="Motone F"/>
            <person name="Kageyama Y"/>
            <person name="Nozu R"/>
            <person name="Adachi N"/>
            <person name="Nishimura O"/>
            <person name="Nakagawa R"/>
            <person name="Tanegashima C"/>
            <person name="Kiyatake I"/>
            <person name="Matsumoto R"/>
            <person name="Murakumo K"/>
            <person name="Nishida K"/>
            <person name="Terakita A"/>
            <person name="Kuratani S"/>
            <person name="Sato K"/>
            <person name="Hyodo S Kuraku.S."/>
        </authorList>
    </citation>
    <scope>NUCLEOTIDE SEQUENCE [LARGE SCALE GENOMIC DNA]</scope>
</reference>
<gene>
    <name evidence="11" type="ORF">scyTo_0012376</name>
</gene>
<dbReference type="InterPro" id="IPR027954">
    <property type="entry name" value="Transcobalamin-like_C"/>
</dbReference>
<evidence type="ECO:0000313" key="12">
    <source>
        <dbReference type="Proteomes" id="UP000288216"/>
    </source>
</evidence>
<organism evidence="11 12">
    <name type="scientific">Scyliorhinus torazame</name>
    <name type="common">Cloudy catshark</name>
    <name type="synonym">Catulus torazame</name>
    <dbReference type="NCBI Taxonomy" id="75743"/>
    <lineage>
        <taxon>Eukaryota</taxon>
        <taxon>Metazoa</taxon>
        <taxon>Chordata</taxon>
        <taxon>Craniata</taxon>
        <taxon>Vertebrata</taxon>
        <taxon>Chondrichthyes</taxon>
        <taxon>Elasmobranchii</taxon>
        <taxon>Galeomorphii</taxon>
        <taxon>Galeoidea</taxon>
        <taxon>Carcharhiniformes</taxon>
        <taxon>Scyliorhinidae</taxon>
        <taxon>Scyliorhinus</taxon>
    </lineage>
</organism>
<dbReference type="InterPro" id="IPR002157">
    <property type="entry name" value="Cbl-bd_prot"/>
</dbReference>
<dbReference type="Pfam" id="PF01122">
    <property type="entry name" value="Cobalamin_bind"/>
    <property type="match status" value="1"/>
</dbReference>
<dbReference type="PANTHER" id="PTHR10559:SF18">
    <property type="entry name" value="TRANSCOBALAMIN II"/>
    <property type="match status" value="1"/>
</dbReference>
<keyword evidence="3" id="KW-0406">Ion transport</keyword>
<keyword evidence="4" id="KW-0964">Secreted</keyword>
<evidence type="ECO:0000256" key="1">
    <source>
        <dbReference type="ARBA" id="ARBA00004613"/>
    </source>
</evidence>
<feature type="binding site" evidence="7">
    <location>
        <position position="234"/>
    </location>
    <ligand>
        <name>cyanocob(III)alamin</name>
        <dbReference type="ChEBI" id="CHEBI:17439"/>
    </ligand>
</feature>
<evidence type="ECO:0000256" key="6">
    <source>
        <dbReference type="ARBA" id="ARBA00023285"/>
    </source>
</evidence>
<keyword evidence="5" id="KW-0732">Signal</keyword>
<feature type="compositionally biased region" description="Polar residues" evidence="9">
    <location>
        <begin position="264"/>
        <end position="276"/>
    </location>
</feature>
<dbReference type="GO" id="GO:0005615">
    <property type="term" value="C:extracellular space"/>
    <property type="evidence" value="ECO:0007669"/>
    <property type="project" value="TreeGrafter"/>
</dbReference>
<dbReference type="GO" id="GO:0006824">
    <property type="term" value="P:cobalt ion transport"/>
    <property type="evidence" value="ECO:0007669"/>
    <property type="project" value="UniProtKB-KW"/>
</dbReference>
<evidence type="ECO:0000256" key="8">
    <source>
        <dbReference type="PIRSR" id="PIRSR602157-2"/>
    </source>
</evidence>
<comment type="subcellular location">
    <subcellularLocation>
        <location evidence="1">Secreted</location>
    </subcellularLocation>
</comment>
<dbReference type="Gene3D" id="1.50.10.20">
    <property type="match status" value="1"/>
</dbReference>
<protein>
    <recommendedName>
        <fullName evidence="10">Transcobalamin-like C-terminal domain-containing protein</fullName>
    </recommendedName>
</protein>
<evidence type="ECO:0000259" key="10">
    <source>
        <dbReference type="Pfam" id="PF14478"/>
    </source>
</evidence>
<dbReference type="OrthoDB" id="9440006at2759"/>
<evidence type="ECO:0000256" key="4">
    <source>
        <dbReference type="ARBA" id="ARBA00022525"/>
    </source>
</evidence>
<name>A0A401P7W2_SCYTO</name>
<feature type="binding site" evidence="7">
    <location>
        <begin position="96"/>
        <end position="100"/>
    </location>
    <ligand>
        <name>cyanocob(III)alamin</name>
        <dbReference type="ChEBI" id="CHEBI:17439"/>
    </ligand>
</feature>
<dbReference type="Pfam" id="PF14478">
    <property type="entry name" value="DUF4430"/>
    <property type="match status" value="1"/>
</dbReference>
<evidence type="ECO:0000313" key="11">
    <source>
        <dbReference type="EMBL" id="GCB69160.1"/>
    </source>
</evidence>
<feature type="domain" description="Transcobalamin-like C-terminal" evidence="10">
    <location>
        <begin position="304"/>
        <end position="380"/>
    </location>
</feature>
<dbReference type="OMA" id="QCVKDSG"/>
<keyword evidence="3" id="KW-0171">Cobalt transport</keyword>